<dbReference type="EMBL" id="JANPWB010000008">
    <property type="protein sequence ID" value="KAJ1160300.1"/>
    <property type="molecule type" value="Genomic_DNA"/>
</dbReference>
<evidence type="ECO:0000313" key="3">
    <source>
        <dbReference type="Proteomes" id="UP001066276"/>
    </source>
</evidence>
<proteinExistence type="predicted"/>
<feature type="compositionally biased region" description="Polar residues" evidence="1">
    <location>
        <begin position="42"/>
        <end position="52"/>
    </location>
</feature>
<evidence type="ECO:0000256" key="1">
    <source>
        <dbReference type="SAM" id="MobiDB-lite"/>
    </source>
</evidence>
<comment type="caution">
    <text evidence="2">The sequence shown here is derived from an EMBL/GenBank/DDBJ whole genome shotgun (WGS) entry which is preliminary data.</text>
</comment>
<protein>
    <submittedName>
        <fullName evidence="2">Uncharacterized protein</fullName>
    </submittedName>
</protein>
<reference evidence="2" key="1">
    <citation type="journal article" date="2022" name="bioRxiv">
        <title>Sequencing and chromosome-scale assembly of the giantPleurodeles waltlgenome.</title>
        <authorList>
            <person name="Brown T."/>
            <person name="Elewa A."/>
            <person name="Iarovenko S."/>
            <person name="Subramanian E."/>
            <person name="Araus A.J."/>
            <person name="Petzold A."/>
            <person name="Susuki M."/>
            <person name="Suzuki K.-i.T."/>
            <person name="Hayashi T."/>
            <person name="Toyoda A."/>
            <person name="Oliveira C."/>
            <person name="Osipova E."/>
            <person name="Leigh N.D."/>
            <person name="Simon A."/>
            <person name="Yun M.H."/>
        </authorList>
    </citation>
    <scope>NUCLEOTIDE SEQUENCE</scope>
    <source>
        <strain evidence="2">20211129_DDA</strain>
        <tissue evidence="2">Liver</tissue>
    </source>
</reference>
<keyword evidence="3" id="KW-1185">Reference proteome</keyword>
<gene>
    <name evidence="2" type="ORF">NDU88_000802</name>
</gene>
<dbReference type="AlphaFoldDB" id="A0AAV7S937"/>
<name>A0AAV7S937_PLEWA</name>
<sequence length="108" mass="12109">METEALRGRTGLECWGDRLLATSEAETAGLFEPRCGPRWASTGPSSLDSWSRPQGRPGSGWQPLILETALRSAGAEEAGHLDVPRSGDRRTKLLRVRDWPKWHQTKKW</sequence>
<evidence type="ECO:0000313" key="2">
    <source>
        <dbReference type="EMBL" id="KAJ1160300.1"/>
    </source>
</evidence>
<accession>A0AAV7S937</accession>
<feature type="region of interest" description="Disordered" evidence="1">
    <location>
        <begin position="34"/>
        <end position="61"/>
    </location>
</feature>
<organism evidence="2 3">
    <name type="scientific">Pleurodeles waltl</name>
    <name type="common">Iberian ribbed newt</name>
    <dbReference type="NCBI Taxonomy" id="8319"/>
    <lineage>
        <taxon>Eukaryota</taxon>
        <taxon>Metazoa</taxon>
        <taxon>Chordata</taxon>
        <taxon>Craniata</taxon>
        <taxon>Vertebrata</taxon>
        <taxon>Euteleostomi</taxon>
        <taxon>Amphibia</taxon>
        <taxon>Batrachia</taxon>
        <taxon>Caudata</taxon>
        <taxon>Salamandroidea</taxon>
        <taxon>Salamandridae</taxon>
        <taxon>Pleurodelinae</taxon>
        <taxon>Pleurodeles</taxon>
    </lineage>
</organism>
<dbReference type="Proteomes" id="UP001066276">
    <property type="component" value="Chromosome 4_2"/>
</dbReference>